<name>A0A3M0G5V6_9ACTN</name>
<feature type="transmembrane region" description="Helical" evidence="12">
    <location>
        <begin position="86"/>
        <end position="108"/>
    </location>
</feature>
<feature type="transmembrane region" description="Helical" evidence="12">
    <location>
        <begin position="150"/>
        <end position="172"/>
    </location>
</feature>
<feature type="transmembrane region" description="Helical" evidence="12">
    <location>
        <begin position="56"/>
        <end position="74"/>
    </location>
</feature>
<evidence type="ECO:0000256" key="5">
    <source>
        <dbReference type="ARBA" id="ARBA00022989"/>
    </source>
</evidence>
<dbReference type="PANTHER" id="PTHR35457:SF1">
    <property type="entry name" value="HEME A SYNTHASE"/>
    <property type="match status" value="1"/>
</dbReference>
<evidence type="ECO:0000256" key="4">
    <source>
        <dbReference type="ARBA" id="ARBA00022723"/>
    </source>
</evidence>
<evidence type="ECO:0000256" key="9">
    <source>
        <dbReference type="ARBA" id="ARBA00023136"/>
    </source>
</evidence>
<evidence type="ECO:0000256" key="6">
    <source>
        <dbReference type="ARBA" id="ARBA00023002"/>
    </source>
</evidence>
<dbReference type="GO" id="GO:0046872">
    <property type="term" value="F:metal ion binding"/>
    <property type="evidence" value="ECO:0007669"/>
    <property type="project" value="UniProtKB-KW"/>
</dbReference>
<dbReference type="Proteomes" id="UP000275256">
    <property type="component" value="Unassembled WGS sequence"/>
</dbReference>
<dbReference type="PANTHER" id="PTHR35457">
    <property type="entry name" value="HEME A SYNTHASE"/>
    <property type="match status" value="1"/>
</dbReference>
<dbReference type="GO" id="GO:0016491">
    <property type="term" value="F:oxidoreductase activity"/>
    <property type="evidence" value="ECO:0007669"/>
    <property type="project" value="UniProtKB-KW"/>
</dbReference>
<comment type="pathway">
    <text evidence="11">Porphyrin-containing compound metabolism.</text>
</comment>
<keyword evidence="7" id="KW-0408">Iron</keyword>
<comment type="caution">
    <text evidence="13">The sequence shown here is derived from an EMBL/GenBank/DDBJ whole genome shotgun (WGS) entry which is preliminary data.</text>
</comment>
<keyword evidence="6" id="KW-0560">Oxidoreductase</keyword>
<evidence type="ECO:0000256" key="1">
    <source>
        <dbReference type="ARBA" id="ARBA00004141"/>
    </source>
</evidence>
<keyword evidence="4" id="KW-0479">Metal-binding</keyword>
<dbReference type="GO" id="GO:0016020">
    <property type="term" value="C:membrane"/>
    <property type="evidence" value="ECO:0007669"/>
    <property type="project" value="UniProtKB-SubCell"/>
</dbReference>
<proteinExistence type="predicted"/>
<evidence type="ECO:0000256" key="2">
    <source>
        <dbReference type="ARBA" id="ARBA00022475"/>
    </source>
</evidence>
<feature type="transmembrane region" description="Helical" evidence="12">
    <location>
        <begin position="114"/>
        <end position="138"/>
    </location>
</feature>
<keyword evidence="3 12" id="KW-0812">Transmembrane</keyword>
<protein>
    <submittedName>
        <fullName evidence="13">Heme A synthase</fullName>
    </submittedName>
</protein>
<evidence type="ECO:0000256" key="10">
    <source>
        <dbReference type="ARBA" id="ARBA00023157"/>
    </source>
</evidence>
<evidence type="ECO:0000256" key="7">
    <source>
        <dbReference type="ARBA" id="ARBA00023004"/>
    </source>
</evidence>
<comment type="subcellular location">
    <subcellularLocation>
        <location evidence="1">Membrane</location>
        <topology evidence="1">Multi-pass membrane protein</topology>
    </subcellularLocation>
</comment>
<evidence type="ECO:0000256" key="8">
    <source>
        <dbReference type="ARBA" id="ARBA00023133"/>
    </source>
</evidence>
<reference evidence="13 14" key="1">
    <citation type="submission" date="2018-10" db="EMBL/GenBank/DDBJ databases">
        <title>Tessaracoccus antarcticuss sp. nov., isolated from sediment.</title>
        <authorList>
            <person name="Zhou L.Y."/>
            <person name="Du Z.J."/>
        </authorList>
    </citation>
    <scope>NUCLEOTIDE SEQUENCE [LARGE SCALE GENOMIC DNA]</scope>
    <source>
        <strain evidence="13 14">JDX10</strain>
    </source>
</reference>
<dbReference type="InterPro" id="IPR003780">
    <property type="entry name" value="COX15/CtaA_fam"/>
</dbReference>
<gene>
    <name evidence="13" type="ORF">EAX62_08195</name>
</gene>
<evidence type="ECO:0000313" key="13">
    <source>
        <dbReference type="EMBL" id="RMB60275.1"/>
    </source>
</evidence>
<sequence length="282" mass="30118">MRRWFVASLVANMLIIVTGAVVRLTGSGLGCPTWPECFEGSYTPHPEAGIQGIIEFGNRLITFVLIIVALAAFVSAWRNRRAFSKLWWLTLGIGLGIPFQGVIGGIVVRLDLNPWLVALHLLLSVALIVLSTWALTIARGVPADQVSTRTRALVILTFAIAMVAIWIGTIVTGAGPHAGDLDSPRNGLNILIVARVHSASAWLLTITSVASLVVLRRAGHRRATRAATMLLGTVILQGVIGYIQYFTGLPVGVVILHLIGLTLVALAAARLLFSSTSRGTQP</sequence>
<evidence type="ECO:0000313" key="14">
    <source>
        <dbReference type="Proteomes" id="UP000275256"/>
    </source>
</evidence>
<accession>A0A3M0G5V6</accession>
<evidence type="ECO:0000256" key="3">
    <source>
        <dbReference type="ARBA" id="ARBA00022692"/>
    </source>
</evidence>
<keyword evidence="5 12" id="KW-1133">Transmembrane helix</keyword>
<dbReference type="EMBL" id="REFW01000002">
    <property type="protein sequence ID" value="RMB60275.1"/>
    <property type="molecule type" value="Genomic_DNA"/>
</dbReference>
<evidence type="ECO:0000256" key="11">
    <source>
        <dbReference type="ARBA" id="ARBA00023444"/>
    </source>
</evidence>
<keyword evidence="2" id="KW-1003">Cell membrane</keyword>
<dbReference type="OrthoDB" id="5241540at2"/>
<feature type="transmembrane region" description="Helical" evidence="12">
    <location>
        <begin position="251"/>
        <end position="273"/>
    </location>
</feature>
<feature type="transmembrane region" description="Helical" evidence="12">
    <location>
        <begin position="227"/>
        <end position="245"/>
    </location>
</feature>
<keyword evidence="8" id="KW-0350">Heme biosynthesis</keyword>
<keyword evidence="10" id="KW-1015">Disulfide bond</keyword>
<evidence type="ECO:0000256" key="12">
    <source>
        <dbReference type="SAM" id="Phobius"/>
    </source>
</evidence>
<organism evidence="13 14">
    <name type="scientific">Tessaracoccus antarcticus</name>
    <dbReference type="NCBI Taxonomy" id="2479848"/>
    <lineage>
        <taxon>Bacteria</taxon>
        <taxon>Bacillati</taxon>
        <taxon>Actinomycetota</taxon>
        <taxon>Actinomycetes</taxon>
        <taxon>Propionibacteriales</taxon>
        <taxon>Propionibacteriaceae</taxon>
        <taxon>Tessaracoccus</taxon>
    </lineage>
</organism>
<feature type="transmembrane region" description="Helical" evidence="12">
    <location>
        <begin position="192"/>
        <end position="215"/>
    </location>
</feature>
<keyword evidence="9 12" id="KW-0472">Membrane</keyword>
<dbReference type="Pfam" id="PF02628">
    <property type="entry name" value="COX15-CtaA"/>
    <property type="match status" value="1"/>
</dbReference>
<dbReference type="GO" id="GO:0006784">
    <property type="term" value="P:heme A biosynthetic process"/>
    <property type="evidence" value="ECO:0007669"/>
    <property type="project" value="InterPro"/>
</dbReference>
<dbReference type="InterPro" id="IPR050450">
    <property type="entry name" value="COX15/CtaA_HemeA_synthase"/>
</dbReference>
<dbReference type="AlphaFoldDB" id="A0A3M0G5V6"/>
<keyword evidence="14" id="KW-1185">Reference proteome</keyword>